<comment type="subcellular location">
    <subcellularLocation>
        <location evidence="1">Cytoplasm</location>
    </subcellularLocation>
</comment>
<dbReference type="PROSITE" id="PS50057">
    <property type="entry name" value="FERM_3"/>
    <property type="match status" value="2"/>
</dbReference>
<comment type="similarity">
    <text evidence="2 12">Belongs to the TRAFAC class myosin-kinesin ATPase superfamily. Myosin family.</text>
</comment>
<dbReference type="PRINTS" id="PR00193">
    <property type="entry name" value="MYOSINHEAVY"/>
</dbReference>
<evidence type="ECO:0000313" key="18">
    <source>
        <dbReference type="Ensembl" id="ENSCCRP00010084466.1"/>
    </source>
</evidence>
<dbReference type="InterPro" id="IPR001452">
    <property type="entry name" value="SH3_domain"/>
</dbReference>
<dbReference type="PROSITE" id="PS51456">
    <property type="entry name" value="MYOSIN_MOTOR"/>
    <property type="match status" value="1"/>
</dbReference>
<dbReference type="Ensembl" id="ENSCCRT00010093692.1">
    <property type="protein sequence ID" value="ENSCCRP00010084466.1"/>
    <property type="gene ID" value="ENSCCRG00010036524.1"/>
</dbReference>
<feature type="binding site" evidence="12">
    <location>
        <begin position="136"/>
        <end position="143"/>
    </location>
    <ligand>
        <name>ATP</name>
        <dbReference type="ChEBI" id="CHEBI:30616"/>
    </ligand>
</feature>
<dbReference type="GO" id="GO:0016459">
    <property type="term" value="C:myosin complex"/>
    <property type="evidence" value="ECO:0007669"/>
    <property type="project" value="UniProtKB-KW"/>
</dbReference>
<accession>A0A8C1N3U9</accession>
<reference evidence="18" key="1">
    <citation type="submission" date="2025-08" db="UniProtKB">
        <authorList>
            <consortium name="Ensembl"/>
        </authorList>
    </citation>
    <scope>IDENTIFICATION</scope>
</reference>
<keyword evidence="9 12" id="KW-0505">Motor protein</keyword>
<dbReference type="SUPFAM" id="SSF50729">
    <property type="entry name" value="PH domain-like"/>
    <property type="match status" value="1"/>
</dbReference>
<evidence type="ECO:0000256" key="7">
    <source>
        <dbReference type="ARBA" id="ARBA00022840"/>
    </source>
</evidence>
<dbReference type="Pfam" id="PF21989">
    <property type="entry name" value="RA_2"/>
    <property type="match status" value="2"/>
</dbReference>
<dbReference type="SMART" id="SM00139">
    <property type="entry name" value="MyTH4"/>
    <property type="match status" value="2"/>
</dbReference>
<dbReference type="Gene3D" id="3.40.850.10">
    <property type="entry name" value="Kinesin motor domain"/>
    <property type="match status" value="1"/>
</dbReference>
<dbReference type="GO" id="GO:0048731">
    <property type="term" value="P:system development"/>
    <property type="evidence" value="ECO:0007669"/>
    <property type="project" value="UniProtKB-ARBA"/>
</dbReference>
<dbReference type="InterPro" id="IPR014352">
    <property type="entry name" value="FERM/acyl-CoA-bd_prot_sf"/>
</dbReference>
<dbReference type="Gene3D" id="1.20.120.720">
    <property type="entry name" value="Myosin VI head, motor domain, U50 subdomain"/>
    <property type="match status" value="1"/>
</dbReference>
<dbReference type="InterPro" id="IPR000857">
    <property type="entry name" value="MyTH4_dom"/>
</dbReference>
<evidence type="ECO:0000256" key="8">
    <source>
        <dbReference type="ARBA" id="ARBA00023123"/>
    </source>
</evidence>
<organism evidence="18 19">
    <name type="scientific">Cyprinus carpio</name>
    <name type="common">Common carp</name>
    <dbReference type="NCBI Taxonomy" id="7962"/>
    <lineage>
        <taxon>Eukaryota</taxon>
        <taxon>Metazoa</taxon>
        <taxon>Chordata</taxon>
        <taxon>Craniata</taxon>
        <taxon>Vertebrata</taxon>
        <taxon>Euteleostomi</taxon>
        <taxon>Actinopterygii</taxon>
        <taxon>Neopterygii</taxon>
        <taxon>Teleostei</taxon>
        <taxon>Ostariophysi</taxon>
        <taxon>Cypriniformes</taxon>
        <taxon>Cyprinidae</taxon>
        <taxon>Cyprininae</taxon>
        <taxon>Cyprinus</taxon>
    </lineage>
</organism>
<dbReference type="InterPro" id="IPR027417">
    <property type="entry name" value="P-loop_NTPase"/>
</dbReference>
<dbReference type="InterPro" id="IPR000299">
    <property type="entry name" value="FERM_domain"/>
</dbReference>
<dbReference type="SMART" id="SM00015">
    <property type="entry name" value="IQ"/>
    <property type="match status" value="4"/>
</dbReference>
<dbReference type="InterPro" id="IPR029071">
    <property type="entry name" value="Ubiquitin-like_domsf"/>
</dbReference>
<dbReference type="PROSITE" id="PS50002">
    <property type="entry name" value="SH3"/>
    <property type="match status" value="1"/>
</dbReference>
<evidence type="ECO:0000256" key="12">
    <source>
        <dbReference type="PROSITE-ProRule" id="PRU00782"/>
    </source>
</evidence>
<evidence type="ECO:0000259" key="16">
    <source>
        <dbReference type="PROSITE" id="PS51016"/>
    </source>
</evidence>
<dbReference type="Pfam" id="PF00612">
    <property type="entry name" value="IQ"/>
    <property type="match status" value="3"/>
</dbReference>
<dbReference type="Gene3D" id="1.25.40.530">
    <property type="entry name" value="MyTH4 domain"/>
    <property type="match status" value="2"/>
</dbReference>
<dbReference type="GO" id="GO:0005737">
    <property type="term" value="C:cytoplasm"/>
    <property type="evidence" value="ECO:0007669"/>
    <property type="project" value="UniProtKB-SubCell"/>
</dbReference>
<dbReference type="SMART" id="SM00242">
    <property type="entry name" value="MYSc"/>
    <property type="match status" value="1"/>
</dbReference>
<keyword evidence="19" id="KW-1185">Reference proteome</keyword>
<evidence type="ECO:0000259" key="14">
    <source>
        <dbReference type="PROSITE" id="PS50002"/>
    </source>
</evidence>
<dbReference type="Proteomes" id="UP000694427">
    <property type="component" value="Unplaced"/>
</dbReference>
<dbReference type="PANTHER" id="PTHR22692">
    <property type="entry name" value="MYOSIN VII, XV"/>
    <property type="match status" value="1"/>
</dbReference>
<dbReference type="InterPro" id="IPR041794">
    <property type="entry name" value="MyoVII_FERM_C2"/>
</dbReference>
<evidence type="ECO:0000256" key="13">
    <source>
        <dbReference type="SAM" id="Coils"/>
    </source>
</evidence>
<feature type="domain" description="FERM" evidence="15">
    <location>
        <begin position="1174"/>
        <end position="1482"/>
    </location>
</feature>
<dbReference type="FunFam" id="1.10.10.820:FF:000001">
    <property type="entry name" value="Myosin heavy chain"/>
    <property type="match status" value="1"/>
</dbReference>
<feature type="coiled-coil region" evidence="13">
    <location>
        <begin position="863"/>
        <end position="890"/>
    </location>
</feature>
<feature type="region of interest" description="Actin-binding" evidence="12">
    <location>
        <begin position="591"/>
        <end position="613"/>
    </location>
</feature>
<proteinExistence type="inferred from homology"/>
<dbReference type="SMART" id="SM00295">
    <property type="entry name" value="B41"/>
    <property type="match status" value="2"/>
</dbReference>
<evidence type="ECO:0000256" key="11">
    <source>
        <dbReference type="PROSITE-ProRule" id="PRU00192"/>
    </source>
</evidence>
<dbReference type="InterPro" id="IPR041793">
    <property type="entry name" value="MyoVII_FERM_C1"/>
</dbReference>
<dbReference type="PROSITE" id="PS50096">
    <property type="entry name" value="IQ"/>
    <property type="match status" value="3"/>
</dbReference>
<protein>
    <submittedName>
        <fullName evidence="18">Myosin VIIBb</fullName>
    </submittedName>
</protein>
<sequence>PIGGYVKVSASGQFCLIDDEGKERCIPEGEKASLKPMHPTSVEGVDDMIRLGDLSEAGLLRNLLVRHKQGSIYTYVGSVLVAMNPYQMLPIYTAEQVDLYHRRKLGELPPHIFAIADSCYYNMRRKNRNQCCIISGESGAGKTESTKLILQFLAAVSGQHSWVEQQIIQANPVLEAFGNAKTIRNDNSSRFGKYVEIFFNKEGAIEGAHMEQYLLEKSRVCHQAPQERNYHIFYCMLSGMPSDHKKTLSLGDASQFKYLSEGNCLTCDGRDDTEEFGRIRSALKILTFSDRDCWEIFKLLAAILHMGNIDFQSTIMNNMDSSDVMSSSHFSVTAKLLEVDDAVLEKSLTHRSFMTNREIVTKPLSSEKAIHTRDAFAKAIYGRLFVWMFTKINSAIHKPQTDKPTYTRKSIGLLDIFGFENFRQNSFEQLCINYANEHLQQFFVRHIFKLEQDEYSKEGISWKHIAFNDNQKILDLLAVKPLNILALIDEESTFPKGTDATMLNKMNKEHNGNKLYMSSKSNHGMQFGVKHFAGTVYYDCEGFLEKNRDSLSMDIMELFKKSSNKMLKLIFEKDTNTNSISTLSGQFRHSLDSLMKALSLCQPFFIRCFKPNDKKMPMVFNRELCMQQLRYSGMLETIKIRKLGYPIRHTFRDFLQRYRVLLKTPAANCCAAICRAMIRDEEDWKIGKAKVFLRDHHDSFLELEREQELYRKALIIQRVMLAHKDRANFVKKRRAALVLQKNWRGHRDRRDFCKVSYAGTSKQGFARLQAKVRSRQLHTEYMRRRAAAITLQTQTRGYLARKDLKHKKDAVILLQAQTRGLLARKTLKKMKTDVSVQWNRADFLVFSTFCRMFCLAFLTAQEKEAQERTALELQQRLEELLRKNEEAAKSQVKDDEEMVENIFGFLPSAIVGQEGPAPEGFEVRVTFTREKEEKEKDKESDEFSFSKFASLYFQGSSSHSHIQQRLRQPLLYHEDEGDALASACLTVWWIILRFMGDLPEPKQERASAIADPIQMNLGQRQARRLSNLVGLDQVNKQDTRKHTFTLTRCSAYTVPSVPMLATYDRPMTPLEKLHIIVGYAIVRQDIRDEIYCQILKQLTANKNPKSTNRGWILLSICLGIFPPTDRLTKYLQSFIHYGPSEYSSYCSERLRRTLANGERSEPPCWVELQNKKPITVAVSLMDGRSITLTLDSARTSAEMCNSIIQKINLQDSYGFSLYVAMYEKIWSLGSGGQHVLDTVSICEQDEKRQGREEQHAPWRLYFRKEIFTPWHDCSSDQVSTELIYRQIIHGLKSGDYQSDKEDDYVQLAAKHYYVQHGSESSMETTEKIVRECVSLTLIENKSMVKLMQMIHSAHTQGPYINSSKPAYEVKAETVEYAREKWPIYFSKFYEAQIVSGPSVPQDQFVVVVNWKGVFFQDVTEAAFLQLSYPELKAVKGRELVELVNMFISGLKKRSVYAVATQDLIRQGASFTDPTLLNYRRGDVLFMIKDGEYSSEEGWIKARNERTNQTGAVSLDAIRILPMLTRDSKEGGRGKGGAKEKLWANSKEPLKQPLLRSLQGNSELCHLACDYYPVKHVRTPIDLTNQIFGPATAHVELRDEIYCQIMKQMSNNSHGLSMERGWQLLWLCCGLFPPSQLLLRFAQRFLESRPREPLASNCLQRMQAIIEGRKLPPHQVEVDAIQNNSTQIFHKVHFPNDTSELFEVTSTTRIKDLCRNIAKDLQLSSSDGYSLFVKTSTKVSDYFFDNLRQLTDVIKKGKKVKEAAPTIAPYLVLFMRKLWFNVIPGKDLTADLNFHFPQELPKYLRGYHSVSKEDMISLAGLLLRIQVDTDKSQFVMIPRMLKDLVPADQQKLMTADDWKKHIINAYNKQAGITVDEAKLQFLKMISQWPTFGCVFFEVKQTSEKSYPSVITLSVSKQGVSIINPKTKEVLAMHLFSKITSWSSGNTYFHLTIGSLVQGNTLLCETSMGYRISDLLSSYKDMYLNEIPKVRKSRRINI</sequence>
<dbReference type="SUPFAM" id="SSF52540">
    <property type="entry name" value="P-loop containing nucleoside triphosphate hydrolases"/>
    <property type="match status" value="2"/>
</dbReference>
<feature type="domain" description="Myosin motor" evidence="17">
    <location>
        <begin position="43"/>
        <end position="708"/>
    </location>
</feature>
<evidence type="ECO:0000256" key="5">
    <source>
        <dbReference type="ARBA" id="ARBA00022737"/>
    </source>
</evidence>
<dbReference type="CDD" id="cd23767">
    <property type="entry name" value="IQCD"/>
    <property type="match status" value="1"/>
</dbReference>
<dbReference type="Pfam" id="PF21998">
    <property type="entry name" value="FERM_C1_MyoVII"/>
    <property type="match status" value="1"/>
</dbReference>
<keyword evidence="8 12" id="KW-0518">Myosin</keyword>
<dbReference type="InterPro" id="IPR036106">
    <property type="entry name" value="MYSc_Myo7"/>
</dbReference>
<dbReference type="Pfam" id="PF02174">
    <property type="entry name" value="IRS"/>
    <property type="match status" value="1"/>
</dbReference>
<evidence type="ECO:0000259" key="15">
    <source>
        <dbReference type="PROSITE" id="PS50057"/>
    </source>
</evidence>
<keyword evidence="3 11" id="KW-0728">SH3 domain</keyword>
<dbReference type="PROSITE" id="PS51016">
    <property type="entry name" value="MYTH4"/>
    <property type="match status" value="2"/>
</dbReference>
<evidence type="ECO:0000256" key="10">
    <source>
        <dbReference type="ARBA" id="ARBA00023203"/>
    </source>
</evidence>
<evidence type="ECO:0000256" key="3">
    <source>
        <dbReference type="ARBA" id="ARBA00022443"/>
    </source>
</evidence>
<keyword evidence="4" id="KW-0963">Cytoplasm</keyword>
<feature type="domain" description="MyTH4" evidence="16">
    <location>
        <begin position="961"/>
        <end position="1172"/>
    </location>
</feature>
<evidence type="ECO:0000256" key="2">
    <source>
        <dbReference type="ARBA" id="ARBA00008314"/>
    </source>
</evidence>
<dbReference type="InterPro" id="IPR002404">
    <property type="entry name" value="IRS_PTB"/>
</dbReference>
<dbReference type="GO" id="GO:0003779">
    <property type="term" value="F:actin binding"/>
    <property type="evidence" value="ECO:0007669"/>
    <property type="project" value="UniProtKB-KW"/>
</dbReference>
<reference evidence="18" key="2">
    <citation type="submission" date="2025-09" db="UniProtKB">
        <authorList>
            <consortium name="Ensembl"/>
        </authorList>
    </citation>
    <scope>IDENTIFICATION</scope>
</reference>
<dbReference type="Gene3D" id="2.30.30.40">
    <property type="entry name" value="SH3 Domains"/>
    <property type="match status" value="1"/>
</dbReference>
<dbReference type="Gene3D" id="2.30.29.30">
    <property type="entry name" value="Pleckstrin-homology domain (PH domain)/Phosphotyrosine-binding domain (PTB)"/>
    <property type="match status" value="2"/>
</dbReference>
<dbReference type="InterPro" id="IPR051567">
    <property type="entry name" value="Unconventional_Myosin_ATPase"/>
</dbReference>
<evidence type="ECO:0000313" key="19">
    <source>
        <dbReference type="Proteomes" id="UP000694427"/>
    </source>
</evidence>
<dbReference type="InterPro" id="IPR019749">
    <property type="entry name" value="Band_41_domain"/>
</dbReference>
<dbReference type="CDD" id="cd17092">
    <property type="entry name" value="FERM1_F1_Myosin-VII"/>
    <property type="match status" value="1"/>
</dbReference>
<dbReference type="InterPro" id="IPR038185">
    <property type="entry name" value="MyTH4_dom_sf"/>
</dbReference>
<dbReference type="Gene3D" id="1.20.5.190">
    <property type="match status" value="2"/>
</dbReference>
<dbReference type="InterPro" id="IPR001609">
    <property type="entry name" value="Myosin_head_motor_dom-like"/>
</dbReference>
<keyword evidence="6 12" id="KW-0547">Nucleotide-binding</keyword>
<dbReference type="Pfam" id="PF00063">
    <property type="entry name" value="Myosin_head"/>
    <property type="match status" value="1"/>
</dbReference>
<feature type="domain" description="MyTH4" evidence="16">
    <location>
        <begin position="1544"/>
        <end position="1681"/>
    </location>
</feature>
<dbReference type="InterPro" id="IPR035963">
    <property type="entry name" value="FERM_2"/>
</dbReference>
<dbReference type="InterPro" id="IPR019748">
    <property type="entry name" value="FERM_central"/>
</dbReference>
<evidence type="ECO:0000256" key="1">
    <source>
        <dbReference type="ARBA" id="ARBA00004496"/>
    </source>
</evidence>
<dbReference type="SUPFAM" id="SSF47031">
    <property type="entry name" value="Second domain of FERM"/>
    <property type="match status" value="2"/>
</dbReference>
<evidence type="ECO:0000259" key="17">
    <source>
        <dbReference type="PROSITE" id="PS51456"/>
    </source>
</evidence>
<dbReference type="GO" id="GO:0003774">
    <property type="term" value="F:cytoskeletal motor activity"/>
    <property type="evidence" value="ECO:0007669"/>
    <property type="project" value="UniProtKB-UniRule"/>
</dbReference>
<keyword evidence="7 12" id="KW-0067">ATP-binding</keyword>
<dbReference type="CDD" id="cd13199">
    <property type="entry name" value="FERM_C2_MyoVII"/>
    <property type="match status" value="1"/>
</dbReference>
<evidence type="ECO:0000256" key="9">
    <source>
        <dbReference type="ARBA" id="ARBA00023175"/>
    </source>
</evidence>
<dbReference type="Pfam" id="PF00784">
    <property type="entry name" value="MyTH4"/>
    <property type="match status" value="2"/>
</dbReference>
<dbReference type="InterPro" id="IPR011993">
    <property type="entry name" value="PH-like_dom_sf"/>
</dbReference>
<dbReference type="Gene3D" id="1.20.58.530">
    <property type="match status" value="1"/>
</dbReference>
<feature type="domain" description="FERM" evidence="15">
    <location>
        <begin position="1687"/>
        <end position="1985"/>
    </location>
</feature>
<dbReference type="InterPro" id="IPR000048">
    <property type="entry name" value="IQ_motif_EF-hand-BS"/>
</dbReference>
<dbReference type="SUPFAM" id="SSF54236">
    <property type="entry name" value="Ubiquitin-like"/>
    <property type="match status" value="2"/>
</dbReference>
<dbReference type="InterPro" id="IPR036961">
    <property type="entry name" value="Kinesin_motor_dom_sf"/>
</dbReference>
<dbReference type="CDD" id="cd01381">
    <property type="entry name" value="MYSc_Myo7"/>
    <property type="match status" value="1"/>
</dbReference>
<dbReference type="GO" id="GO:0005524">
    <property type="term" value="F:ATP binding"/>
    <property type="evidence" value="ECO:0007669"/>
    <property type="project" value="UniProtKB-UniRule"/>
</dbReference>
<name>A0A8C1N3U9_CYPCA</name>
<keyword evidence="5" id="KW-0677">Repeat</keyword>
<dbReference type="PANTHER" id="PTHR22692:SF24">
    <property type="entry name" value="MYOSIN VIIB"/>
    <property type="match status" value="1"/>
</dbReference>
<dbReference type="CDD" id="cd14473">
    <property type="entry name" value="FERM_B-lobe"/>
    <property type="match status" value="1"/>
</dbReference>
<evidence type="ECO:0000256" key="6">
    <source>
        <dbReference type="ARBA" id="ARBA00022741"/>
    </source>
</evidence>
<dbReference type="Gene3D" id="1.20.80.10">
    <property type="match status" value="2"/>
</dbReference>
<dbReference type="Gene3D" id="1.10.10.820">
    <property type="match status" value="1"/>
</dbReference>
<dbReference type="CDD" id="cd17093">
    <property type="entry name" value="FERM2_F1_Myosin-VII"/>
    <property type="match status" value="1"/>
</dbReference>
<feature type="domain" description="SH3" evidence="14">
    <location>
        <begin position="1452"/>
        <end position="1522"/>
    </location>
</feature>
<dbReference type="Gene3D" id="6.20.240.20">
    <property type="match status" value="1"/>
</dbReference>
<evidence type="ECO:0000256" key="4">
    <source>
        <dbReference type="ARBA" id="ARBA00022490"/>
    </source>
</evidence>
<keyword evidence="13" id="KW-0175">Coiled coil</keyword>
<keyword evidence="10 12" id="KW-0009">Actin-binding</keyword>
<dbReference type="Gene3D" id="3.10.20.90">
    <property type="entry name" value="Phosphatidylinositol 3-kinase Catalytic Subunit, Chain A, domain 1"/>
    <property type="match status" value="2"/>
</dbReference>